<reference evidence="1 2" key="1">
    <citation type="journal article" date="2024" name="Ann. Entomol. Soc. Am.">
        <title>Genomic analyses of the southern and eastern yellowjacket wasps (Hymenoptera: Vespidae) reveal evolutionary signatures of social life.</title>
        <authorList>
            <person name="Catto M.A."/>
            <person name="Caine P.B."/>
            <person name="Orr S.E."/>
            <person name="Hunt B.G."/>
            <person name="Goodisman M.A.D."/>
        </authorList>
    </citation>
    <scope>NUCLEOTIDE SEQUENCE [LARGE SCALE GENOMIC DNA]</scope>
    <source>
        <strain evidence="1">233</strain>
        <tissue evidence="1">Head and thorax</tissue>
    </source>
</reference>
<dbReference type="Proteomes" id="UP001607302">
    <property type="component" value="Unassembled WGS sequence"/>
</dbReference>
<sequence>MLPSDHPPWPRIVLTPLDSGSSRQSSDILDVIVPLFRSNMRLSLSRDICFSSIAFVFHESFDQQRLLLCSRIENFGQDVATYSGKGSEKTCSEMYLHGSKNVNDLDRQSPDSVTSWRSFKYSLNIRMHA</sequence>
<dbReference type="AlphaFoldDB" id="A0ABD2AYJ2"/>
<proteinExistence type="predicted"/>
<comment type="caution">
    <text evidence="1">The sequence shown here is derived from an EMBL/GenBank/DDBJ whole genome shotgun (WGS) entry which is preliminary data.</text>
</comment>
<keyword evidence="2" id="KW-1185">Reference proteome</keyword>
<accession>A0ABD2AYJ2</accession>
<evidence type="ECO:0000313" key="1">
    <source>
        <dbReference type="EMBL" id="KAL2725671.1"/>
    </source>
</evidence>
<name>A0ABD2AYJ2_VESSQ</name>
<gene>
    <name evidence="1" type="ORF">V1478_008344</name>
</gene>
<dbReference type="EMBL" id="JAUDFV010000138">
    <property type="protein sequence ID" value="KAL2725671.1"/>
    <property type="molecule type" value="Genomic_DNA"/>
</dbReference>
<protein>
    <submittedName>
        <fullName evidence="1">Uncharacterized protein</fullName>
    </submittedName>
</protein>
<evidence type="ECO:0000313" key="2">
    <source>
        <dbReference type="Proteomes" id="UP001607302"/>
    </source>
</evidence>
<organism evidence="1 2">
    <name type="scientific">Vespula squamosa</name>
    <name type="common">Southern yellow jacket</name>
    <name type="synonym">Wasp</name>
    <dbReference type="NCBI Taxonomy" id="30214"/>
    <lineage>
        <taxon>Eukaryota</taxon>
        <taxon>Metazoa</taxon>
        <taxon>Ecdysozoa</taxon>
        <taxon>Arthropoda</taxon>
        <taxon>Hexapoda</taxon>
        <taxon>Insecta</taxon>
        <taxon>Pterygota</taxon>
        <taxon>Neoptera</taxon>
        <taxon>Endopterygota</taxon>
        <taxon>Hymenoptera</taxon>
        <taxon>Apocrita</taxon>
        <taxon>Aculeata</taxon>
        <taxon>Vespoidea</taxon>
        <taxon>Vespidae</taxon>
        <taxon>Vespinae</taxon>
        <taxon>Vespula</taxon>
    </lineage>
</organism>